<dbReference type="RefSeq" id="WP_101712101.1">
    <property type="nucleotide sequence ID" value="NZ_CP026100.1"/>
</dbReference>
<organism evidence="3 4">
    <name type="scientific">Caulobacter flavus</name>
    <dbReference type="NCBI Taxonomy" id="1679497"/>
    <lineage>
        <taxon>Bacteria</taxon>
        <taxon>Pseudomonadati</taxon>
        <taxon>Pseudomonadota</taxon>
        <taxon>Alphaproteobacteria</taxon>
        <taxon>Caulobacterales</taxon>
        <taxon>Caulobacteraceae</taxon>
        <taxon>Caulobacter</taxon>
    </lineage>
</organism>
<proteinExistence type="predicted"/>
<keyword evidence="1" id="KW-0732">Signal</keyword>
<dbReference type="OrthoDB" id="9788332at2"/>
<evidence type="ECO:0000313" key="2">
    <source>
        <dbReference type="EMBL" id="AYV47449.1"/>
    </source>
</evidence>
<evidence type="ECO:0000313" key="4">
    <source>
        <dbReference type="Proteomes" id="UP000234483"/>
    </source>
</evidence>
<dbReference type="KEGG" id="cfh:C1707_14910"/>
<evidence type="ECO:0000313" key="5">
    <source>
        <dbReference type="Proteomes" id="UP000281192"/>
    </source>
</evidence>
<sequence>MRPSILVLVAALAVTGAAHAASVEVRVSGVQNTRGQVVVSACDKATFLKTCPYNVKVPAASGGVTARIANLPPGRWSFLAFHDQDGDGVMKKTALGLPADGVGLSRDPKARFGPPKFEDSAVEVGADGASVAVGLKY</sequence>
<accession>A0A2N5CWV6</accession>
<dbReference type="EMBL" id="PJRQ01000011">
    <property type="protein sequence ID" value="PLR18292.1"/>
    <property type="molecule type" value="Genomic_DNA"/>
</dbReference>
<name>A0A2N5CWV6_9CAUL</name>
<dbReference type="Pfam" id="PF09912">
    <property type="entry name" value="DUF2141"/>
    <property type="match status" value="1"/>
</dbReference>
<evidence type="ECO:0008006" key="6">
    <source>
        <dbReference type="Google" id="ProtNLM"/>
    </source>
</evidence>
<dbReference type="Proteomes" id="UP000281192">
    <property type="component" value="Chromosome"/>
</dbReference>
<gene>
    <name evidence="2" type="ORF">C1707_14910</name>
    <name evidence="3" type="ORF">CFHF_05905</name>
</gene>
<reference evidence="3 4" key="1">
    <citation type="submission" date="2017-12" db="EMBL/GenBank/DDBJ databases">
        <title>The genome sequence of Caulobacter flavus CGMCC1 15093.</title>
        <authorList>
            <person name="Gao J."/>
            <person name="Mao X."/>
            <person name="Sun J."/>
        </authorList>
    </citation>
    <scope>NUCLEOTIDE SEQUENCE [LARGE SCALE GENOMIC DNA]</scope>
    <source>
        <strain evidence="3 4">CGMCC1 15093</strain>
    </source>
</reference>
<keyword evidence="5" id="KW-1185">Reference proteome</keyword>
<dbReference type="InterPro" id="IPR018673">
    <property type="entry name" value="DUF2141"/>
</dbReference>
<protein>
    <recommendedName>
        <fullName evidence="6">DUF2141 domain-containing protein</fullName>
    </recommendedName>
</protein>
<dbReference type="AlphaFoldDB" id="A0A2N5CWV6"/>
<dbReference type="EMBL" id="CP026100">
    <property type="protein sequence ID" value="AYV47449.1"/>
    <property type="molecule type" value="Genomic_DNA"/>
</dbReference>
<reference evidence="2 5" key="2">
    <citation type="submission" date="2018-01" db="EMBL/GenBank/DDBJ databases">
        <title>Complete genome sequence of Caulobacter flavus RHGG3.</title>
        <authorList>
            <person name="Yang E."/>
        </authorList>
    </citation>
    <scope>NUCLEOTIDE SEQUENCE [LARGE SCALE GENOMIC DNA]</scope>
    <source>
        <strain evidence="2 5">RHGG3</strain>
    </source>
</reference>
<feature type="signal peptide" evidence="1">
    <location>
        <begin position="1"/>
        <end position="20"/>
    </location>
</feature>
<feature type="chain" id="PRO_5044578096" description="DUF2141 domain-containing protein" evidence="1">
    <location>
        <begin position="21"/>
        <end position="137"/>
    </location>
</feature>
<dbReference type="Proteomes" id="UP000234483">
    <property type="component" value="Unassembled WGS sequence"/>
</dbReference>
<evidence type="ECO:0000256" key="1">
    <source>
        <dbReference type="SAM" id="SignalP"/>
    </source>
</evidence>
<evidence type="ECO:0000313" key="3">
    <source>
        <dbReference type="EMBL" id="PLR18292.1"/>
    </source>
</evidence>